<dbReference type="EMBL" id="WBZC01000069">
    <property type="protein sequence ID" value="KAB3530314.1"/>
    <property type="molecule type" value="Genomic_DNA"/>
</dbReference>
<dbReference type="InterPro" id="IPR000182">
    <property type="entry name" value="GNAT_dom"/>
</dbReference>
<dbReference type="PANTHER" id="PTHR43415:SF3">
    <property type="entry name" value="GNAT-FAMILY ACETYLTRANSFERASE"/>
    <property type="match status" value="1"/>
</dbReference>
<dbReference type="OrthoDB" id="9795206at2"/>
<feature type="domain" description="N-acetyltransferase" evidence="1">
    <location>
        <begin position="9"/>
        <end position="167"/>
    </location>
</feature>
<gene>
    <name evidence="2" type="ORF">F8154_14075</name>
</gene>
<name>A0A6I0FC06_9FIRM</name>
<dbReference type="Gene3D" id="3.40.630.30">
    <property type="match status" value="1"/>
</dbReference>
<sequence>MLVAWGKNTYIKELERRHVNEMQQWGSHQDPLFYSYNFPKMNKYQMNYWYNKKKYSLTRKCYVIYNQHHCLVGYIALRNIKWFRRTSEMGIVFDPNHVNKGLGTDSIKSFLPFYFERLKMKKLLLRVADFNHRAQQCYTNCGFKILKVEFNEFEDQSLAVFKDSELIKVEDSFKYEGKILKCRFIHMYITKEMYLKQALIYPHNPPNTCA</sequence>
<evidence type="ECO:0000259" key="1">
    <source>
        <dbReference type="PROSITE" id="PS51186"/>
    </source>
</evidence>
<evidence type="ECO:0000313" key="2">
    <source>
        <dbReference type="EMBL" id="KAB3530314.1"/>
    </source>
</evidence>
<organism evidence="2 3">
    <name type="scientific">Alkaliphilus pronyensis</name>
    <dbReference type="NCBI Taxonomy" id="1482732"/>
    <lineage>
        <taxon>Bacteria</taxon>
        <taxon>Bacillati</taxon>
        <taxon>Bacillota</taxon>
        <taxon>Clostridia</taxon>
        <taxon>Peptostreptococcales</taxon>
        <taxon>Natronincolaceae</taxon>
        <taxon>Alkaliphilus</taxon>
    </lineage>
</organism>
<dbReference type="GO" id="GO:0016747">
    <property type="term" value="F:acyltransferase activity, transferring groups other than amino-acyl groups"/>
    <property type="evidence" value="ECO:0007669"/>
    <property type="project" value="InterPro"/>
</dbReference>
<proteinExistence type="predicted"/>
<keyword evidence="2" id="KW-0808">Transferase</keyword>
<comment type="caution">
    <text evidence="2">The sequence shown here is derived from an EMBL/GenBank/DDBJ whole genome shotgun (WGS) entry which is preliminary data.</text>
</comment>
<protein>
    <submittedName>
        <fullName evidence="2">GNAT family N-acetyltransferase</fullName>
    </submittedName>
</protein>
<dbReference type="RefSeq" id="WP_151862255.1">
    <property type="nucleotide sequence ID" value="NZ_WBZC01000069.1"/>
</dbReference>
<dbReference type="AlphaFoldDB" id="A0A6I0FC06"/>
<dbReference type="PROSITE" id="PS51186">
    <property type="entry name" value="GNAT"/>
    <property type="match status" value="1"/>
</dbReference>
<dbReference type="Proteomes" id="UP000432715">
    <property type="component" value="Unassembled WGS sequence"/>
</dbReference>
<accession>A0A6I0FC06</accession>
<evidence type="ECO:0000313" key="3">
    <source>
        <dbReference type="Proteomes" id="UP000432715"/>
    </source>
</evidence>
<keyword evidence="3" id="KW-1185">Reference proteome</keyword>
<dbReference type="Pfam" id="PF13302">
    <property type="entry name" value="Acetyltransf_3"/>
    <property type="match status" value="1"/>
</dbReference>
<dbReference type="InterPro" id="IPR016181">
    <property type="entry name" value="Acyl_CoA_acyltransferase"/>
</dbReference>
<dbReference type="PANTHER" id="PTHR43415">
    <property type="entry name" value="SPERMIDINE N(1)-ACETYLTRANSFERASE"/>
    <property type="match status" value="1"/>
</dbReference>
<reference evidence="2 3" key="1">
    <citation type="submission" date="2019-10" db="EMBL/GenBank/DDBJ databases">
        <title>Alkaliphilus serpentinus sp. nov. and Alkaliphilus pronyensis sp. nov., two novel anaerobic alkaliphilic species isolated from the serpentinized-hosted hydrothermal field of the Prony Bay (New Caledonia).</title>
        <authorList>
            <person name="Postec A."/>
        </authorList>
    </citation>
    <scope>NUCLEOTIDE SEQUENCE [LARGE SCALE GENOMIC DNA]</scope>
    <source>
        <strain evidence="2 3">LacV</strain>
    </source>
</reference>
<dbReference type="SUPFAM" id="SSF55729">
    <property type="entry name" value="Acyl-CoA N-acyltransferases (Nat)"/>
    <property type="match status" value="1"/>
</dbReference>